<keyword evidence="2 3" id="KW-0472">Membrane</keyword>
<dbReference type="AlphaFoldDB" id="A0A1M6B884"/>
<dbReference type="Gene3D" id="1.10.1760.20">
    <property type="match status" value="1"/>
</dbReference>
<keyword evidence="3" id="KW-0812">Transmembrane</keyword>
<reference evidence="4 5" key="1">
    <citation type="submission" date="2016-11" db="EMBL/GenBank/DDBJ databases">
        <authorList>
            <person name="Jaros S."/>
            <person name="Januszkiewicz K."/>
            <person name="Wedrychowicz H."/>
        </authorList>
    </citation>
    <scope>NUCLEOTIDE SEQUENCE [LARGE SCALE GENOMIC DNA]</scope>
    <source>
        <strain evidence="4 5">DSM 6191</strain>
    </source>
</reference>
<dbReference type="PIRSF" id="PIRSF016661">
    <property type="entry name" value="BioY"/>
    <property type="match status" value="1"/>
</dbReference>
<dbReference type="Pfam" id="PF02632">
    <property type="entry name" value="BioY"/>
    <property type="match status" value="1"/>
</dbReference>
<comment type="subcellular location">
    <subcellularLocation>
        <location evidence="2">Cell membrane</location>
        <topology evidence="2">Multi-pass membrane protein</topology>
    </subcellularLocation>
</comment>
<evidence type="ECO:0000256" key="2">
    <source>
        <dbReference type="PIRNR" id="PIRNR016661"/>
    </source>
</evidence>
<dbReference type="GO" id="GO:0005886">
    <property type="term" value="C:plasma membrane"/>
    <property type="evidence" value="ECO:0007669"/>
    <property type="project" value="UniProtKB-SubCell"/>
</dbReference>
<gene>
    <name evidence="4" type="ORF">SAMN02745941_03811</name>
</gene>
<feature type="transmembrane region" description="Helical" evidence="3">
    <location>
        <begin position="32"/>
        <end position="50"/>
    </location>
</feature>
<proteinExistence type="inferred from homology"/>
<sequence>MKQKLSIRDLTFIGMGAAILAVLSQFSIPIPFSTVPITLQVPAVILLALIYTPKQSFLSVIIFILLGAVGLPVFSNFHGGLNVILGPTGGYIIGFPLMALIIGYSKKLDNPILTFILVYIAIAVDYFTGVLQLSIVAHLSLPAALAAGLYPFIIKDIIVVFLTVLLGVKIRQRLSTALL</sequence>
<dbReference type="PANTHER" id="PTHR34295">
    <property type="entry name" value="BIOTIN TRANSPORTER BIOY"/>
    <property type="match status" value="1"/>
</dbReference>
<organism evidence="4 5">
    <name type="scientific">Clostridium intestinale DSM 6191</name>
    <dbReference type="NCBI Taxonomy" id="1121320"/>
    <lineage>
        <taxon>Bacteria</taxon>
        <taxon>Bacillati</taxon>
        <taxon>Bacillota</taxon>
        <taxon>Clostridia</taxon>
        <taxon>Eubacteriales</taxon>
        <taxon>Clostridiaceae</taxon>
        <taxon>Clostridium</taxon>
    </lineage>
</organism>
<name>A0A1M6B884_9CLOT</name>
<feature type="transmembrane region" description="Helical" evidence="3">
    <location>
        <begin position="149"/>
        <end position="168"/>
    </location>
</feature>
<feature type="transmembrane region" description="Helical" evidence="3">
    <location>
        <begin position="116"/>
        <end position="137"/>
    </location>
</feature>
<accession>A0A1M6B884</accession>
<feature type="transmembrane region" description="Helical" evidence="3">
    <location>
        <begin position="57"/>
        <end position="77"/>
    </location>
</feature>
<dbReference type="PANTHER" id="PTHR34295:SF1">
    <property type="entry name" value="BIOTIN TRANSPORTER BIOY"/>
    <property type="match status" value="1"/>
</dbReference>
<evidence type="ECO:0000256" key="1">
    <source>
        <dbReference type="ARBA" id="ARBA00010692"/>
    </source>
</evidence>
<dbReference type="Proteomes" id="UP000184241">
    <property type="component" value="Unassembled WGS sequence"/>
</dbReference>
<protein>
    <recommendedName>
        <fullName evidence="2">Biotin transporter</fullName>
    </recommendedName>
</protein>
<keyword evidence="2" id="KW-0813">Transport</keyword>
<feature type="transmembrane region" description="Helical" evidence="3">
    <location>
        <begin position="7"/>
        <end position="26"/>
    </location>
</feature>
<dbReference type="RefSeq" id="WP_073022163.1">
    <property type="nucleotide sequence ID" value="NZ_FQXU01000014.1"/>
</dbReference>
<keyword evidence="3" id="KW-1133">Transmembrane helix</keyword>
<dbReference type="InterPro" id="IPR003784">
    <property type="entry name" value="BioY"/>
</dbReference>
<evidence type="ECO:0000313" key="4">
    <source>
        <dbReference type="EMBL" id="SHI44683.1"/>
    </source>
</evidence>
<dbReference type="GO" id="GO:0015225">
    <property type="term" value="F:biotin transmembrane transporter activity"/>
    <property type="evidence" value="ECO:0007669"/>
    <property type="project" value="UniProtKB-UniRule"/>
</dbReference>
<feature type="transmembrane region" description="Helical" evidence="3">
    <location>
        <begin position="83"/>
        <end position="104"/>
    </location>
</feature>
<dbReference type="EMBL" id="FQXU01000014">
    <property type="protein sequence ID" value="SHI44683.1"/>
    <property type="molecule type" value="Genomic_DNA"/>
</dbReference>
<keyword evidence="2" id="KW-1003">Cell membrane</keyword>
<evidence type="ECO:0000256" key="3">
    <source>
        <dbReference type="SAM" id="Phobius"/>
    </source>
</evidence>
<evidence type="ECO:0000313" key="5">
    <source>
        <dbReference type="Proteomes" id="UP000184241"/>
    </source>
</evidence>
<comment type="similarity">
    <text evidence="1 2">Belongs to the BioY family.</text>
</comment>